<sequence>MQCEKSYTLEYADRKHLCVQTVPCDLCKDRVNPDFHDCFLKPLSLKEVEKLEKKSSSWKMLFFDVETIQNRLEGPQIESINTSGYPRFGTVFSQKHLVNALAVEKVCYQCKGITRLSPSPLCSFYTSLRVTESMPIIPYITH</sequence>
<gene>
    <name evidence="1" type="ORF">L596_025589</name>
</gene>
<evidence type="ECO:0000313" key="1">
    <source>
        <dbReference type="EMBL" id="TKR65139.1"/>
    </source>
</evidence>
<dbReference type="EMBL" id="AZBU02000009">
    <property type="protein sequence ID" value="TKR65139.1"/>
    <property type="molecule type" value="Genomic_DNA"/>
</dbReference>
<comment type="caution">
    <text evidence="1">The sequence shown here is derived from an EMBL/GenBank/DDBJ whole genome shotgun (WGS) entry which is preliminary data.</text>
</comment>
<dbReference type="Proteomes" id="UP000298663">
    <property type="component" value="Unassembled WGS sequence"/>
</dbReference>
<dbReference type="AlphaFoldDB" id="A0A4U5M865"/>
<reference evidence="1 2" key="2">
    <citation type="journal article" date="2019" name="G3 (Bethesda)">
        <title>Hybrid Assembly of the Genome of the Entomopathogenic Nematode Steinernema carpocapsae Identifies the X-Chromosome.</title>
        <authorList>
            <person name="Serra L."/>
            <person name="Macchietto M."/>
            <person name="Macias-Munoz A."/>
            <person name="McGill C.J."/>
            <person name="Rodriguez I.M."/>
            <person name="Rodriguez B."/>
            <person name="Murad R."/>
            <person name="Mortazavi A."/>
        </authorList>
    </citation>
    <scope>NUCLEOTIDE SEQUENCE [LARGE SCALE GENOMIC DNA]</scope>
    <source>
        <strain evidence="1 2">ALL</strain>
    </source>
</reference>
<protein>
    <submittedName>
        <fullName evidence="1">Uncharacterized protein</fullName>
    </submittedName>
</protein>
<proteinExistence type="predicted"/>
<organism evidence="1 2">
    <name type="scientific">Steinernema carpocapsae</name>
    <name type="common">Entomopathogenic nematode</name>
    <dbReference type="NCBI Taxonomy" id="34508"/>
    <lineage>
        <taxon>Eukaryota</taxon>
        <taxon>Metazoa</taxon>
        <taxon>Ecdysozoa</taxon>
        <taxon>Nematoda</taxon>
        <taxon>Chromadorea</taxon>
        <taxon>Rhabditida</taxon>
        <taxon>Tylenchina</taxon>
        <taxon>Panagrolaimomorpha</taxon>
        <taxon>Strongyloidoidea</taxon>
        <taxon>Steinernematidae</taxon>
        <taxon>Steinernema</taxon>
    </lineage>
</organism>
<accession>A0A4U5M865</accession>
<reference evidence="1 2" key="1">
    <citation type="journal article" date="2015" name="Genome Biol.">
        <title>Comparative genomics of Steinernema reveals deeply conserved gene regulatory networks.</title>
        <authorList>
            <person name="Dillman A.R."/>
            <person name="Macchietto M."/>
            <person name="Porter C.F."/>
            <person name="Rogers A."/>
            <person name="Williams B."/>
            <person name="Antoshechkin I."/>
            <person name="Lee M.M."/>
            <person name="Goodwin Z."/>
            <person name="Lu X."/>
            <person name="Lewis E.E."/>
            <person name="Goodrich-Blair H."/>
            <person name="Stock S.P."/>
            <person name="Adams B.J."/>
            <person name="Sternberg P.W."/>
            <person name="Mortazavi A."/>
        </authorList>
    </citation>
    <scope>NUCLEOTIDE SEQUENCE [LARGE SCALE GENOMIC DNA]</scope>
    <source>
        <strain evidence="1 2">ALL</strain>
    </source>
</reference>
<evidence type="ECO:0000313" key="2">
    <source>
        <dbReference type="Proteomes" id="UP000298663"/>
    </source>
</evidence>
<name>A0A4U5M865_STECR</name>
<keyword evidence="2" id="KW-1185">Reference proteome</keyword>